<evidence type="ECO:0000313" key="2">
    <source>
        <dbReference type="EMBL" id="CAK9855579.1"/>
    </source>
</evidence>
<reference evidence="2" key="1">
    <citation type="submission" date="2024-03" db="EMBL/GenBank/DDBJ databases">
        <authorList>
            <consortium name="ELIXIR-Norway"/>
            <consortium name="Elixir Norway"/>
        </authorList>
    </citation>
    <scope>NUCLEOTIDE SEQUENCE</scope>
</reference>
<dbReference type="PANTHER" id="PTHR36842">
    <property type="entry name" value="PROTEIN TOLB HOMOLOG"/>
    <property type="match status" value="1"/>
</dbReference>
<dbReference type="InterPro" id="IPR044023">
    <property type="entry name" value="Ig_7"/>
</dbReference>
<dbReference type="InterPro" id="IPR022409">
    <property type="entry name" value="PKD/Chitinase_dom"/>
</dbReference>
<dbReference type="PROSITE" id="PS50093">
    <property type="entry name" value="PKD"/>
    <property type="match status" value="2"/>
</dbReference>
<dbReference type="Pfam" id="PF19081">
    <property type="entry name" value="Ig_7"/>
    <property type="match status" value="1"/>
</dbReference>
<protein>
    <recommendedName>
        <fullName evidence="1">PKD domain-containing protein</fullName>
    </recommendedName>
</protein>
<comment type="caution">
    <text evidence="2">The sequence shown here is derived from an EMBL/GenBank/DDBJ whole genome shotgun (WGS) entry which is preliminary data.</text>
</comment>
<dbReference type="Pfam" id="PF18911">
    <property type="entry name" value="PKD_4"/>
    <property type="match status" value="2"/>
</dbReference>
<proteinExistence type="predicted"/>
<feature type="domain" description="PKD" evidence="1">
    <location>
        <begin position="60"/>
        <end position="122"/>
    </location>
</feature>
<name>A0ABP0ZYC4_9BRYO</name>
<dbReference type="EMBL" id="CAXHBF010000225">
    <property type="protein sequence ID" value="CAK9855579.1"/>
    <property type="molecule type" value="Genomic_DNA"/>
</dbReference>
<dbReference type="CDD" id="cd00146">
    <property type="entry name" value="PKD"/>
    <property type="match status" value="2"/>
</dbReference>
<dbReference type="InterPro" id="IPR035986">
    <property type="entry name" value="PKD_dom_sf"/>
</dbReference>
<evidence type="ECO:0000313" key="3">
    <source>
        <dbReference type="Proteomes" id="UP001497522"/>
    </source>
</evidence>
<dbReference type="InterPro" id="IPR000601">
    <property type="entry name" value="PKD_dom"/>
</dbReference>
<dbReference type="SUPFAM" id="SSF49299">
    <property type="entry name" value="PKD domain"/>
    <property type="match status" value="2"/>
</dbReference>
<organism evidence="2 3">
    <name type="scientific">Sphagnum jensenii</name>
    <dbReference type="NCBI Taxonomy" id="128206"/>
    <lineage>
        <taxon>Eukaryota</taxon>
        <taxon>Viridiplantae</taxon>
        <taxon>Streptophyta</taxon>
        <taxon>Embryophyta</taxon>
        <taxon>Bryophyta</taxon>
        <taxon>Sphagnophytina</taxon>
        <taxon>Sphagnopsida</taxon>
        <taxon>Sphagnales</taxon>
        <taxon>Sphagnaceae</taxon>
        <taxon>Sphagnum</taxon>
    </lineage>
</organism>
<dbReference type="Proteomes" id="UP001497522">
    <property type="component" value="Unassembled WGS sequence"/>
</dbReference>
<dbReference type="PANTHER" id="PTHR36842:SF1">
    <property type="entry name" value="PROTEIN TOLB"/>
    <property type="match status" value="1"/>
</dbReference>
<dbReference type="Gene3D" id="2.60.40.10">
    <property type="entry name" value="Immunoglobulins"/>
    <property type="match status" value="2"/>
</dbReference>
<gene>
    <name evidence="2" type="ORF">CSSPJE1EN2_LOCUS25511</name>
</gene>
<dbReference type="SMART" id="SM00089">
    <property type="entry name" value="PKD"/>
    <property type="match status" value="2"/>
</dbReference>
<keyword evidence="3" id="KW-1185">Reference proteome</keyword>
<sequence>MRLSGGLSSATTVYTVTADSAGATSVASVTVSVVASAITTAFSFTPLATCSLPENVAFTNSTVNASSYVWDFGDGSPTSTAVNPLHSYTADGNYTVALYATNACGVDSLVKSQAVQVTGGAPVVPAQDVCSGQAATLTATGSNIIWYADAHGNTPLSSLNTYTTPALGSTTTFYVAALFSPAVVLAGPASDAIGTTSNYNTNSFRGTTFNNTVAQTLNSVDVYATGAGGRQFVLENSAGAVLDSMTVTLSNGLNTVSLGWPIPVGTGFLLAVNGVPNLLRNTSGVSYPYVSTDSTVTITGNNAGSTTRYYFFYNWQFQQASCSSALDPVTVYVLGTGGGYTFTASGTGTPTVSFTPATATAASYSWDFGDGTTSTQVSPSHTYASTGTYTVTLTVSDGSCSETVIRAIDTKTLTGISDISTFSGLTVYPNPAKDRSHSV</sequence>
<evidence type="ECO:0000259" key="1">
    <source>
        <dbReference type="PROSITE" id="PS50093"/>
    </source>
</evidence>
<accession>A0ABP0ZYC4</accession>
<dbReference type="InterPro" id="IPR013783">
    <property type="entry name" value="Ig-like_fold"/>
</dbReference>
<feature type="domain" description="PKD" evidence="1">
    <location>
        <begin position="341"/>
        <end position="397"/>
    </location>
</feature>